<keyword evidence="1" id="KW-0472">Membrane</keyword>
<dbReference type="EMBL" id="CP121106">
    <property type="protein sequence ID" value="WFL78606.1"/>
    <property type="molecule type" value="Genomic_DNA"/>
</dbReference>
<protein>
    <submittedName>
        <fullName evidence="2">Uncharacterized protein</fullName>
    </submittedName>
</protein>
<reference evidence="2 3" key="1">
    <citation type="submission" date="2023-03" db="EMBL/GenBank/DDBJ databases">
        <title>Altererythrobacter sp. CAU 1644 isolated from sand.</title>
        <authorList>
            <person name="Kim W."/>
        </authorList>
    </citation>
    <scope>NUCLEOTIDE SEQUENCE [LARGE SCALE GENOMIC DNA]</scope>
    <source>
        <strain evidence="2 3">CAU 1644</strain>
    </source>
</reference>
<evidence type="ECO:0000313" key="2">
    <source>
        <dbReference type="EMBL" id="WFL78606.1"/>
    </source>
</evidence>
<name>A0ABY8FZ70_9SPHN</name>
<feature type="transmembrane region" description="Helical" evidence="1">
    <location>
        <begin position="16"/>
        <end position="35"/>
    </location>
</feature>
<proteinExistence type="predicted"/>
<keyword evidence="1" id="KW-0812">Transmembrane</keyword>
<organism evidence="2 3">
    <name type="scientific">Altererythrobacter arenosus</name>
    <dbReference type="NCBI Taxonomy" id="3032592"/>
    <lineage>
        <taxon>Bacteria</taxon>
        <taxon>Pseudomonadati</taxon>
        <taxon>Pseudomonadota</taxon>
        <taxon>Alphaproteobacteria</taxon>
        <taxon>Sphingomonadales</taxon>
        <taxon>Erythrobacteraceae</taxon>
        <taxon>Altererythrobacter</taxon>
    </lineage>
</organism>
<gene>
    <name evidence="2" type="ORF">P7228_05965</name>
</gene>
<dbReference type="RefSeq" id="WP_278017296.1">
    <property type="nucleotide sequence ID" value="NZ_CP121106.1"/>
</dbReference>
<keyword evidence="3" id="KW-1185">Reference proteome</keyword>
<evidence type="ECO:0000256" key="1">
    <source>
        <dbReference type="SAM" id="Phobius"/>
    </source>
</evidence>
<accession>A0ABY8FZ70</accession>
<dbReference type="Proteomes" id="UP001215827">
    <property type="component" value="Chromosome"/>
</dbReference>
<keyword evidence="1" id="KW-1133">Transmembrane helix</keyword>
<feature type="transmembrane region" description="Helical" evidence="1">
    <location>
        <begin position="42"/>
        <end position="61"/>
    </location>
</feature>
<evidence type="ECO:0000313" key="3">
    <source>
        <dbReference type="Proteomes" id="UP001215827"/>
    </source>
</evidence>
<sequence length="64" mass="6751">MIPGLNDVMSPDMQKILLFVLPLLAALGTLVLTLSRGKSTEGVVAIVVLTAVAIYFAPGFMSVF</sequence>